<dbReference type="OrthoDB" id="3211309at2"/>
<evidence type="ECO:0000313" key="2">
    <source>
        <dbReference type="EMBL" id="OHV32158.1"/>
    </source>
</evidence>
<protein>
    <submittedName>
        <fullName evidence="2">Uncharacterized protein</fullName>
    </submittedName>
</protein>
<dbReference type="AlphaFoldDB" id="A0A1S1QBE2"/>
<keyword evidence="3" id="KW-1185">Reference proteome</keyword>
<feature type="compositionally biased region" description="Basic and acidic residues" evidence="1">
    <location>
        <begin position="187"/>
        <end position="207"/>
    </location>
</feature>
<accession>A0A1S1QBE2</accession>
<dbReference type="EMBL" id="MAXA01000158">
    <property type="protein sequence ID" value="OHV32158.1"/>
    <property type="molecule type" value="Genomic_DNA"/>
</dbReference>
<organism evidence="2 3">
    <name type="scientific">Parafrankia soli</name>
    <dbReference type="NCBI Taxonomy" id="2599596"/>
    <lineage>
        <taxon>Bacteria</taxon>
        <taxon>Bacillati</taxon>
        <taxon>Actinomycetota</taxon>
        <taxon>Actinomycetes</taxon>
        <taxon>Frankiales</taxon>
        <taxon>Frankiaceae</taxon>
        <taxon>Parafrankia</taxon>
    </lineage>
</organism>
<sequence length="232" mass="24635">MTPGQLAYWRRSGLLRPGRGELTQARAIAALRRAGLSLRHIRGAAERLRLLPGAEPAAGWDPARHGMAAAYGGAAVHAGRAEPSQLRFAVHGQELFVQRDGGAWEGDRAPGQLILDGVVPFVPVDGVAVGPLPGGVPPGGPDPAGPRRRAAGAVRRVRAAAPSDRDQIRLFLTRERDLDLGDFVIDDATRPDVRESRPPALRGDSRANDVSATNFASGANITEHPGRPLHRN</sequence>
<name>A0A1S1QBE2_9ACTN</name>
<proteinExistence type="predicted"/>
<comment type="caution">
    <text evidence="2">The sequence shown here is derived from an EMBL/GenBank/DDBJ whole genome shotgun (WGS) entry which is preliminary data.</text>
</comment>
<reference evidence="3" key="1">
    <citation type="submission" date="2016-07" db="EMBL/GenBank/DDBJ databases">
        <title>Frankia sp. NRRL B-16219 Genome sequencing.</title>
        <authorList>
            <person name="Ghodhbane-Gtari F."/>
            <person name="Swanson E."/>
            <person name="Gueddou A."/>
            <person name="Louati M."/>
            <person name="Nouioui I."/>
            <person name="Hezbri K."/>
            <person name="Abebe-Akele F."/>
            <person name="Simpson S."/>
            <person name="Morris K."/>
            <person name="Thomas K."/>
            <person name="Gtari M."/>
            <person name="Tisa L.S."/>
        </authorList>
    </citation>
    <scope>NUCLEOTIDE SEQUENCE [LARGE SCALE GENOMIC DNA]</scope>
    <source>
        <strain evidence="3">NRRL B-16219</strain>
    </source>
</reference>
<evidence type="ECO:0000256" key="1">
    <source>
        <dbReference type="SAM" id="MobiDB-lite"/>
    </source>
</evidence>
<feature type="compositionally biased region" description="Polar residues" evidence="1">
    <location>
        <begin position="208"/>
        <end position="220"/>
    </location>
</feature>
<dbReference type="Proteomes" id="UP000179769">
    <property type="component" value="Unassembled WGS sequence"/>
</dbReference>
<dbReference type="RefSeq" id="WP_071062497.1">
    <property type="nucleotide sequence ID" value="NZ_JBFLUH010000022.1"/>
</dbReference>
<feature type="region of interest" description="Disordered" evidence="1">
    <location>
        <begin position="187"/>
        <end position="232"/>
    </location>
</feature>
<evidence type="ECO:0000313" key="3">
    <source>
        <dbReference type="Proteomes" id="UP000179769"/>
    </source>
</evidence>
<gene>
    <name evidence="2" type="ORF">BBK14_15760</name>
</gene>